<sequence>MKTVSPLSRCLPGTVGTLLSIGLILLPVCGVQAKTAVNDHRHPTSKVSSSEKQCRLDIYHLVKKEGRSFRPNLQIAFITDNLYRQRYVAMKTGISHPTGFENISYYRSGQPIEVFTANWRNNGTKHTVSRLVILGGTSDKQAFDVLSGLMKTDQGHFELRDNANRYRLNANRNDITAFFTCLNDYYHE</sequence>
<evidence type="ECO:0000313" key="2">
    <source>
        <dbReference type="Proteomes" id="UP000036426"/>
    </source>
</evidence>
<accession>A0A0J1GS10</accession>
<dbReference type="EMBL" id="LDOV01000010">
    <property type="protein sequence ID" value="KLV02189.1"/>
    <property type="molecule type" value="Genomic_DNA"/>
</dbReference>
<protein>
    <submittedName>
        <fullName evidence="1">Uncharacterized protein</fullName>
    </submittedName>
</protein>
<dbReference type="RefSeq" id="WP_047873678.1">
    <property type="nucleotide sequence ID" value="NZ_LDOV01000010.1"/>
</dbReference>
<gene>
    <name evidence="1" type="ORF">ABT58_06860</name>
</gene>
<keyword evidence="2" id="KW-1185">Reference proteome</keyword>
<comment type="caution">
    <text evidence="1">The sequence shown here is derived from an EMBL/GenBank/DDBJ whole genome shotgun (WGS) entry which is preliminary data.</text>
</comment>
<dbReference type="PATRIC" id="fig|754436.4.peg.1465"/>
<reference evidence="1 2" key="1">
    <citation type="submission" date="2015-05" db="EMBL/GenBank/DDBJ databases">
        <title>Photobacterium galathea sp. nov.</title>
        <authorList>
            <person name="Machado H."/>
            <person name="Gram L."/>
        </authorList>
    </citation>
    <scope>NUCLEOTIDE SEQUENCE [LARGE SCALE GENOMIC DNA]</scope>
    <source>
        <strain evidence="1 2">DSM 25995</strain>
    </source>
</reference>
<proteinExistence type="predicted"/>
<evidence type="ECO:0000313" key="1">
    <source>
        <dbReference type="EMBL" id="KLV02189.1"/>
    </source>
</evidence>
<organism evidence="1 2">
    <name type="scientific">Photobacterium aphoticum</name>
    <dbReference type="NCBI Taxonomy" id="754436"/>
    <lineage>
        <taxon>Bacteria</taxon>
        <taxon>Pseudomonadati</taxon>
        <taxon>Pseudomonadota</taxon>
        <taxon>Gammaproteobacteria</taxon>
        <taxon>Vibrionales</taxon>
        <taxon>Vibrionaceae</taxon>
        <taxon>Photobacterium</taxon>
    </lineage>
</organism>
<name>A0A0J1GS10_9GAMM</name>
<dbReference type="AlphaFoldDB" id="A0A0J1GS10"/>
<dbReference type="Proteomes" id="UP000036426">
    <property type="component" value="Unassembled WGS sequence"/>
</dbReference>